<gene>
    <name evidence="7" type="ORF">IQ31_02399</name>
</gene>
<feature type="transmembrane region" description="Helical" evidence="6">
    <location>
        <begin position="237"/>
        <end position="258"/>
    </location>
</feature>
<feature type="transmembrane region" description="Helical" evidence="6">
    <location>
        <begin position="154"/>
        <end position="171"/>
    </location>
</feature>
<dbReference type="AlphaFoldDB" id="A0A562MJ88"/>
<comment type="subcellular location">
    <subcellularLocation>
        <location evidence="1">Cell membrane</location>
        <topology evidence="1">Multi-pass membrane protein</topology>
    </subcellularLocation>
</comment>
<feature type="transmembrane region" description="Helical" evidence="6">
    <location>
        <begin position="89"/>
        <end position="117"/>
    </location>
</feature>
<dbReference type="InterPro" id="IPR002797">
    <property type="entry name" value="Polysacc_synth"/>
</dbReference>
<dbReference type="Proteomes" id="UP000315908">
    <property type="component" value="Unassembled WGS sequence"/>
</dbReference>
<proteinExistence type="predicted"/>
<feature type="transmembrane region" description="Helical" evidence="6">
    <location>
        <begin position="177"/>
        <end position="199"/>
    </location>
</feature>
<feature type="transmembrane region" description="Helical" evidence="6">
    <location>
        <begin position="123"/>
        <end position="142"/>
    </location>
</feature>
<dbReference type="Pfam" id="PF01943">
    <property type="entry name" value="Polysacc_synt"/>
    <property type="match status" value="1"/>
</dbReference>
<name>A0A562MJ88_9SPHI</name>
<evidence type="ECO:0000256" key="3">
    <source>
        <dbReference type="ARBA" id="ARBA00022692"/>
    </source>
</evidence>
<dbReference type="EMBL" id="VLKR01000011">
    <property type="protein sequence ID" value="TWI19959.1"/>
    <property type="molecule type" value="Genomic_DNA"/>
</dbReference>
<protein>
    <submittedName>
        <fullName evidence="7">PST family polysaccharide transporter</fullName>
    </submittedName>
</protein>
<feature type="transmembrane region" description="Helical" evidence="6">
    <location>
        <begin position="303"/>
        <end position="325"/>
    </location>
</feature>
<feature type="transmembrane region" description="Helical" evidence="6">
    <location>
        <begin position="375"/>
        <end position="394"/>
    </location>
</feature>
<evidence type="ECO:0000256" key="4">
    <source>
        <dbReference type="ARBA" id="ARBA00022989"/>
    </source>
</evidence>
<reference evidence="7 8" key="1">
    <citation type="journal article" date="2015" name="Stand. Genomic Sci.">
        <title>Genomic Encyclopedia of Bacterial and Archaeal Type Strains, Phase III: the genomes of soil and plant-associated and newly described type strains.</title>
        <authorList>
            <person name="Whitman W.B."/>
            <person name="Woyke T."/>
            <person name="Klenk H.P."/>
            <person name="Zhou Y."/>
            <person name="Lilburn T.G."/>
            <person name="Beck B.J."/>
            <person name="De Vos P."/>
            <person name="Vandamme P."/>
            <person name="Eisen J.A."/>
            <person name="Garrity G."/>
            <person name="Hugenholtz P."/>
            <person name="Kyrpides N.C."/>
        </authorList>
    </citation>
    <scope>NUCLEOTIDE SEQUENCE [LARGE SCALE GENOMIC DNA]</scope>
    <source>
        <strain evidence="7 8">CGMCC 1.6855</strain>
    </source>
</reference>
<feature type="transmembrane region" description="Helical" evidence="6">
    <location>
        <begin position="400"/>
        <end position="418"/>
    </location>
</feature>
<dbReference type="RefSeq" id="WP_145328090.1">
    <property type="nucleotide sequence ID" value="NZ_VLKR01000011.1"/>
</dbReference>
<evidence type="ECO:0000256" key="1">
    <source>
        <dbReference type="ARBA" id="ARBA00004651"/>
    </source>
</evidence>
<feature type="transmembrane region" description="Helical" evidence="6">
    <location>
        <begin position="20"/>
        <end position="41"/>
    </location>
</feature>
<accession>A0A562MJ88</accession>
<evidence type="ECO:0000313" key="8">
    <source>
        <dbReference type="Proteomes" id="UP000315908"/>
    </source>
</evidence>
<keyword evidence="4 6" id="KW-1133">Transmembrane helix</keyword>
<comment type="caution">
    <text evidence="7">The sequence shown here is derived from an EMBL/GenBank/DDBJ whole genome shotgun (WGS) entry which is preliminary data.</text>
</comment>
<dbReference type="InterPro" id="IPR050833">
    <property type="entry name" value="Poly_Biosynth_Transport"/>
</dbReference>
<dbReference type="GO" id="GO:0005886">
    <property type="term" value="C:plasma membrane"/>
    <property type="evidence" value="ECO:0007669"/>
    <property type="project" value="UniProtKB-SubCell"/>
</dbReference>
<organism evidence="7 8">
    <name type="scientific">Sphingobacterium siyangense</name>
    <dbReference type="NCBI Taxonomy" id="459529"/>
    <lineage>
        <taxon>Bacteria</taxon>
        <taxon>Pseudomonadati</taxon>
        <taxon>Bacteroidota</taxon>
        <taxon>Sphingobacteriia</taxon>
        <taxon>Sphingobacteriales</taxon>
        <taxon>Sphingobacteriaceae</taxon>
        <taxon>Sphingobacterium</taxon>
    </lineage>
</organism>
<keyword evidence="2" id="KW-1003">Cell membrane</keyword>
<evidence type="ECO:0000313" key="7">
    <source>
        <dbReference type="EMBL" id="TWI19959.1"/>
    </source>
</evidence>
<evidence type="ECO:0000256" key="6">
    <source>
        <dbReference type="SAM" id="Phobius"/>
    </source>
</evidence>
<evidence type="ECO:0000256" key="2">
    <source>
        <dbReference type="ARBA" id="ARBA00022475"/>
    </source>
</evidence>
<keyword evidence="3 6" id="KW-0812">Transmembrane</keyword>
<dbReference type="OrthoDB" id="9815702at2"/>
<feature type="transmembrane region" description="Helical" evidence="6">
    <location>
        <begin position="337"/>
        <end position="363"/>
    </location>
</feature>
<dbReference type="PANTHER" id="PTHR30250">
    <property type="entry name" value="PST FAMILY PREDICTED COLANIC ACID TRANSPORTER"/>
    <property type="match status" value="1"/>
</dbReference>
<evidence type="ECO:0000256" key="5">
    <source>
        <dbReference type="ARBA" id="ARBA00023136"/>
    </source>
</evidence>
<dbReference type="PANTHER" id="PTHR30250:SF11">
    <property type="entry name" value="O-ANTIGEN TRANSPORTER-RELATED"/>
    <property type="match status" value="1"/>
</dbReference>
<keyword evidence="5 6" id="KW-0472">Membrane</keyword>
<feature type="transmembrane region" description="Helical" evidence="6">
    <location>
        <begin position="47"/>
        <end position="68"/>
    </location>
</feature>
<sequence>MKSSENKGQLKEAIKNGGYLIAVQAANYILPFLTLPYLLAVLDGKSFGIYIYALGFVQILMIISDFGFNLTITKKIAEVQDSPKEVASIFSSVIFIKSYILIVLTVIFFPVFFFVGFFEHYKIALIVSWIGLIGSTFFPIWYFQGMNDMKTFSLINTFSKFVTYPFIFVLVKSSNDYLWAAFLQNLSWIVSAALSFIVISKHKVYREMNISPPSYLCIKQEIRSAWPLFLSNSLTSLISTSFTVILGFFSTTFVVGAYGAIEKLVKALCFSIYSPISQAFFPLIAKMKVNEFSSAKRLFRNSIFIVTGLMLIIICGYFIFENFIIQKVFNDYKQFILLLRVSVFSILPIALGGVFGQLGLIALGDNVSKNAFSKVYVYTSVFSFPICVLMIWIFGINGAVVSFVLTQLVIFLLMFLNVKKYNLL</sequence>